<accession>A0A0Q5UK93</accession>
<feature type="domain" description="Piezo TM1-24" evidence="3">
    <location>
        <begin position="351"/>
        <end position="674"/>
    </location>
</feature>
<feature type="transmembrane region" description="Helical" evidence="1">
    <location>
        <begin position="112"/>
        <end position="133"/>
    </location>
</feature>
<gene>
    <name evidence="4" type="primary">Dere\GG26752</name>
    <name evidence="4" type="synonym">GG26752</name>
    <name evidence="4" type="ORF">Dere_GG26752</name>
</gene>
<name>A0A0Q5UK93_DROER</name>
<feature type="transmembrane region" description="Helical" evidence="1">
    <location>
        <begin position="294"/>
        <end position="312"/>
    </location>
</feature>
<feature type="transmembrane region" description="Helical" evidence="1">
    <location>
        <begin position="542"/>
        <end position="561"/>
    </location>
</feature>
<feature type="transmembrane region" description="Helical" evidence="1">
    <location>
        <begin position="5"/>
        <end position="24"/>
    </location>
</feature>
<feature type="transmembrane region" description="Helical" evidence="1">
    <location>
        <begin position="1093"/>
        <end position="1114"/>
    </location>
</feature>
<evidence type="ECO:0000313" key="5">
    <source>
        <dbReference type="Proteomes" id="UP000008711"/>
    </source>
</evidence>
<dbReference type="OrthoDB" id="303066at2759"/>
<keyword evidence="5" id="KW-1185">Reference proteome</keyword>
<feature type="domain" description="Piezo TM25-28" evidence="2">
    <location>
        <begin position="1051"/>
        <end position="1242"/>
    </location>
</feature>
<dbReference type="AlphaFoldDB" id="A0A0Q5UK93"/>
<feature type="transmembrane region" description="Helical" evidence="1">
    <location>
        <begin position="927"/>
        <end position="945"/>
    </location>
</feature>
<feature type="transmembrane region" description="Helical" evidence="1">
    <location>
        <begin position="900"/>
        <end position="921"/>
    </location>
</feature>
<dbReference type="InterPro" id="IPR031805">
    <property type="entry name" value="Piezo_TM25-28"/>
</dbReference>
<feature type="transmembrane region" description="Helical" evidence="1">
    <location>
        <begin position="751"/>
        <end position="772"/>
    </location>
</feature>
<feature type="transmembrane region" description="Helical" evidence="1">
    <location>
        <begin position="201"/>
        <end position="219"/>
    </location>
</feature>
<dbReference type="GO" id="GO:0008381">
    <property type="term" value="F:mechanosensitive monoatomic ion channel activity"/>
    <property type="evidence" value="ECO:0007669"/>
    <property type="project" value="InterPro"/>
</dbReference>
<feature type="transmembrane region" description="Helical" evidence="1">
    <location>
        <begin position="1197"/>
        <end position="1215"/>
    </location>
</feature>
<feature type="transmembrane region" description="Helical" evidence="1">
    <location>
        <begin position="226"/>
        <end position="246"/>
    </location>
</feature>
<evidence type="ECO:0000259" key="3">
    <source>
        <dbReference type="Pfam" id="PF24871"/>
    </source>
</evidence>
<dbReference type="InterPro" id="IPR027272">
    <property type="entry name" value="Piezo"/>
</dbReference>
<keyword evidence="1" id="KW-0472">Membrane</keyword>
<feature type="transmembrane region" description="Helical" evidence="1">
    <location>
        <begin position="597"/>
        <end position="615"/>
    </location>
</feature>
<feature type="transmembrane region" description="Helical" evidence="1">
    <location>
        <begin position="844"/>
        <end position="862"/>
    </location>
</feature>
<feature type="transmembrane region" description="Helical" evidence="1">
    <location>
        <begin position="30"/>
        <end position="46"/>
    </location>
</feature>
<dbReference type="Pfam" id="PF24871">
    <property type="entry name" value="Piezo_TM1-24"/>
    <property type="match status" value="2"/>
</dbReference>
<evidence type="ECO:0000256" key="1">
    <source>
        <dbReference type="SAM" id="Phobius"/>
    </source>
</evidence>
<feature type="transmembrane region" description="Helical" evidence="1">
    <location>
        <begin position="648"/>
        <end position="669"/>
    </location>
</feature>
<feature type="transmembrane region" description="Helical" evidence="1">
    <location>
        <begin position="389"/>
        <end position="409"/>
    </location>
</feature>
<feature type="transmembrane region" description="Helical" evidence="1">
    <location>
        <begin position="957"/>
        <end position="974"/>
    </location>
</feature>
<evidence type="ECO:0000259" key="2">
    <source>
        <dbReference type="Pfam" id="PF15917"/>
    </source>
</evidence>
<evidence type="ECO:0000313" key="4">
    <source>
        <dbReference type="EMBL" id="KQS44470.1"/>
    </source>
</evidence>
<dbReference type="Proteomes" id="UP000008711">
    <property type="component" value="Unassembled WGS sequence"/>
</dbReference>
<dbReference type="EMBL" id="CH954178">
    <property type="protein sequence ID" value="KQS44470.1"/>
    <property type="molecule type" value="Genomic_DNA"/>
</dbReference>
<dbReference type="PANTHER" id="PTHR47049">
    <property type="entry name" value="PIEZO-TYPE MECHANOSENSITIVE ION CHANNEL HOMOLOG"/>
    <property type="match status" value="1"/>
</dbReference>
<dbReference type="InterPro" id="IPR056769">
    <property type="entry name" value="Piezo_TM1-24"/>
</dbReference>
<keyword evidence="1" id="KW-1133">Transmembrane helix</keyword>
<dbReference type="GO" id="GO:0016020">
    <property type="term" value="C:membrane"/>
    <property type="evidence" value="ECO:0007669"/>
    <property type="project" value="InterPro"/>
</dbReference>
<sequence>MAELLLFITIRIFLPFTLILVSLVRPVGLSYLYLVTFFVSPWLLQTNSLRQRVFLNVFIIFLCVLSTFCIVGHIIFNLIHLFFVDLSTKTSFSFILRQFGFLYFKGLSFVSIAHWILPDIFVLLNTIVFFICYKIKYKRQKKAFQNDDDVFYKRSKELKGALKVADMKRIMIIVYIRSVLKTSPIFSLLVLYFAATLRPSLPGSLYFCMFITAGTYWALYRQRKMYYSVIFMVVSLLVHITCIFAYQLPILQSLINCDKIWTRLMGMEVLFRLLKDNKNGKILELNAQLNLDSYLSPIALMLAYFATTLSLINRSQYEVSFKTIRMNLGPKTNNIYSNIQPSNEENEEISIDTKPSMLEQFFYIVCELTSFAYKNSYILLNIIMMIWSIVYHSWLTFALLIWANILWMIPNQRRSMMRSSLFVVLYSQILLLAQYIYGMNLYENELPTKVKSCGLNLEQIGFVHPQNKDSQPWIPLTVKTGFLFVFWVTSRQYFREKSLDRQQSDLLQQIFGTHFSRWEHQPYEKSKTTQIFIYILKSASNFITRIWMWLLIFLIFLCAMIDRTMTGFRICYMSLFLLFLIVFQMSLQLWIRFLYGYWMFLIFYAMTILTAIYTYQFDHFDYYWEKFLKVQPTLQCDIGLRRYQTKDLFLHLLIPTLTVIFTVVQLHYFHRRFVESVRRPRSTKGQNFHLAFNAETRASQKPLDIHRQSWKVFFSVGYENVRAKGRQLFSPGKLVAWKFLEMHMIKAVTVASFYCAISEVCFLNIFLVILSLLGISGNRFLRRVIFRAVTFWVSLLVLMKMIYQIKYLDQSDYNFNCRNVTVNFAEWMGLRKTGTVFGVHLRYISPYIIYMILTSLHAVVKLRDHLIRYSMHEKKDRNLLFPDITRQDAERDFPGLLKYILNYGYFKFGFEITLIGFVATIAHRRDLLALTYLIWLVLLLSLSRFRCARIWEILQLYFVLSIFVQYVYLLKFPPNLCNVYSYKSLWSISDSKNYKNRSNIMFDYIVLLLITRQRKSFRVEMRHFNDLSYRGGVNTNVVNDIAKLGHVYFENPTHDFCSYVRNYADVFKTAIFFSFFWVTLAIVFLGGVCSTDILSLGYIIFALIFLLQGSEIYLQNIHFIICRWNCLIAFNIFNIIVKIAIIILEGTIVIEKNSILSIVFNIMHQTAPCENANDKKISEINEITEKNLQYCYGPNDMIFRNTLVWHAIIFSFVVFQHRIFRSYYFCHVIMDTQANTILASRYAINVV</sequence>
<reference evidence="4 5" key="2">
    <citation type="journal article" date="2008" name="Bioinformatics">
        <title>Assembly reconciliation.</title>
        <authorList>
            <person name="Zimin A.V."/>
            <person name="Smith D.R."/>
            <person name="Sutton G."/>
            <person name="Yorke J.A."/>
        </authorList>
    </citation>
    <scope>NUCLEOTIDE SEQUENCE [LARGE SCALE GENOMIC DNA]</scope>
    <source>
        <strain evidence="4 5">TSC#14021-0224.01</strain>
    </source>
</reference>
<keyword evidence="1" id="KW-0812">Transmembrane</keyword>
<feature type="transmembrane region" description="Helical" evidence="1">
    <location>
        <begin position="421"/>
        <end position="437"/>
    </location>
</feature>
<reference evidence="4 5" key="1">
    <citation type="journal article" date="2007" name="Nature">
        <title>Evolution of genes and genomes on the Drosophila phylogeny.</title>
        <authorList>
            <consortium name="Drosophila 12 Genomes Consortium"/>
            <person name="Clark A.G."/>
            <person name="Eisen M.B."/>
            <person name="Smith D.R."/>
            <person name="Bergman C.M."/>
            <person name="Oliver B."/>
            <person name="Markow T.A."/>
            <person name="Kaufman T.C."/>
            <person name="Kellis M."/>
            <person name="Gelbart W."/>
            <person name="Iyer V.N."/>
            <person name="Pollard D.A."/>
            <person name="Sackton T.B."/>
            <person name="Larracuente A.M."/>
            <person name="Singh N.D."/>
            <person name="Abad J.P."/>
            <person name="Abt D.N."/>
            <person name="Adryan B."/>
            <person name="Aguade M."/>
            <person name="Akashi H."/>
            <person name="Anderson W.W."/>
            <person name="Aquadro C.F."/>
            <person name="Ardell D.H."/>
            <person name="Arguello R."/>
            <person name="Artieri C.G."/>
            <person name="Barbash D.A."/>
            <person name="Barker D."/>
            <person name="Barsanti P."/>
            <person name="Batterham P."/>
            <person name="Batzoglou S."/>
            <person name="Begun D."/>
            <person name="Bhutkar A."/>
            <person name="Blanco E."/>
            <person name="Bosak S.A."/>
            <person name="Bradley R.K."/>
            <person name="Brand A.D."/>
            <person name="Brent M.R."/>
            <person name="Brooks A.N."/>
            <person name="Brown R.H."/>
            <person name="Butlin R.K."/>
            <person name="Caggese C."/>
            <person name="Calvi B.R."/>
            <person name="Bernardo de Carvalho A."/>
            <person name="Caspi A."/>
            <person name="Castrezana S."/>
            <person name="Celniker S.E."/>
            <person name="Chang J.L."/>
            <person name="Chapple C."/>
            <person name="Chatterji S."/>
            <person name="Chinwalla A."/>
            <person name="Civetta A."/>
            <person name="Clifton S.W."/>
            <person name="Comeron J.M."/>
            <person name="Costello J.C."/>
            <person name="Coyne J.A."/>
            <person name="Daub J."/>
            <person name="David R.G."/>
            <person name="Delcher A.L."/>
            <person name="Delehaunty K."/>
            <person name="Do C.B."/>
            <person name="Ebling H."/>
            <person name="Edwards K."/>
            <person name="Eickbush T."/>
            <person name="Evans J.D."/>
            <person name="Filipski A."/>
            <person name="Findeiss S."/>
            <person name="Freyhult E."/>
            <person name="Fulton L."/>
            <person name="Fulton R."/>
            <person name="Garcia A.C."/>
            <person name="Gardiner A."/>
            <person name="Garfield D.A."/>
            <person name="Garvin B.E."/>
            <person name="Gibson G."/>
            <person name="Gilbert D."/>
            <person name="Gnerre S."/>
            <person name="Godfrey J."/>
            <person name="Good R."/>
            <person name="Gotea V."/>
            <person name="Gravely B."/>
            <person name="Greenberg A.J."/>
            <person name="Griffiths-Jones S."/>
            <person name="Gross S."/>
            <person name="Guigo R."/>
            <person name="Gustafson E.A."/>
            <person name="Haerty W."/>
            <person name="Hahn M.W."/>
            <person name="Halligan D.L."/>
            <person name="Halpern A.L."/>
            <person name="Halter G.M."/>
            <person name="Han M.V."/>
            <person name="Heger A."/>
            <person name="Hillier L."/>
            <person name="Hinrichs A.S."/>
            <person name="Holmes I."/>
            <person name="Hoskins R.A."/>
            <person name="Hubisz M.J."/>
            <person name="Hultmark D."/>
            <person name="Huntley M.A."/>
            <person name="Jaffe D.B."/>
            <person name="Jagadeeshan S."/>
            <person name="Jeck W.R."/>
            <person name="Johnson J."/>
            <person name="Jones C.D."/>
            <person name="Jordan W.C."/>
            <person name="Karpen G.H."/>
            <person name="Kataoka E."/>
            <person name="Keightley P.D."/>
            <person name="Kheradpour P."/>
            <person name="Kirkness E.F."/>
            <person name="Koerich L.B."/>
            <person name="Kristiansen K."/>
            <person name="Kudrna D."/>
            <person name="Kulathinal R.J."/>
            <person name="Kumar S."/>
            <person name="Kwok R."/>
            <person name="Lander E."/>
            <person name="Langley C.H."/>
            <person name="Lapoint R."/>
            <person name="Lazzaro B.P."/>
            <person name="Lee S.J."/>
            <person name="Levesque L."/>
            <person name="Li R."/>
            <person name="Lin C.F."/>
            <person name="Lin M.F."/>
            <person name="Lindblad-Toh K."/>
            <person name="Llopart A."/>
            <person name="Long M."/>
            <person name="Low L."/>
            <person name="Lozovsky E."/>
            <person name="Lu J."/>
            <person name="Luo M."/>
            <person name="Machado C.A."/>
            <person name="Makalowski W."/>
            <person name="Marzo M."/>
            <person name="Matsuda M."/>
            <person name="Matzkin L."/>
            <person name="McAllister B."/>
            <person name="McBride C.S."/>
            <person name="McKernan B."/>
            <person name="McKernan K."/>
            <person name="Mendez-Lago M."/>
            <person name="Minx P."/>
            <person name="Mollenhauer M.U."/>
            <person name="Montooth K."/>
            <person name="Mount S.M."/>
            <person name="Mu X."/>
            <person name="Myers E."/>
            <person name="Negre B."/>
            <person name="Newfeld S."/>
            <person name="Nielsen R."/>
            <person name="Noor M.A."/>
            <person name="O'Grady P."/>
            <person name="Pachter L."/>
            <person name="Papaceit M."/>
            <person name="Parisi M.J."/>
            <person name="Parisi M."/>
            <person name="Parts L."/>
            <person name="Pedersen J.S."/>
            <person name="Pesole G."/>
            <person name="Phillippy A.M."/>
            <person name="Ponting C.P."/>
            <person name="Pop M."/>
            <person name="Porcelli D."/>
            <person name="Powell J.R."/>
            <person name="Prohaska S."/>
            <person name="Pruitt K."/>
            <person name="Puig M."/>
            <person name="Quesneville H."/>
            <person name="Ram K.R."/>
            <person name="Rand D."/>
            <person name="Rasmussen M.D."/>
            <person name="Reed L.K."/>
            <person name="Reenan R."/>
            <person name="Reily A."/>
            <person name="Remington K.A."/>
            <person name="Rieger T.T."/>
            <person name="Ritchie M.G."/>
            <person name="Robin C."/>
            <person name="Rogers Y.H."/>
            <person name="Rohde C."/>
            <person name="Rozas J."/>
            <person name="Rubenfield M.J."/>
            <person name="Ruiz A."/>
            <person name="Russo S."/>
            <person name="Salzberg S.L."/>
            <person name="Sanchez-Gracia A."/>
            <person name="Saranga D.J."/>
            <person name="Sato H."/>
            <person name="Schaeffer S.W."/>
            <person name="Schatz M.C."/>
            <person name="Schlenke T."/>
            <person name="Schwartz R."/>
            <person name="Segarra C."/>
            <person name="Singh R.S."/>
            <person name="Sirot L."/>
            <person name="Sirota M."/>
            <person name="Sisneros N.B."/>
            <person name="Smith C.D."/>
            <person name="Smith T.F."/>
            <person name="Spieth J."/>
            <person name="Stage D.E."/>
            <person name="Stark A."/>
            <person name="Stephan W."/>
            <person name="Strausberg R.L."/>
            <person name="Strempel S."/>
            <person name="Sturgill D."/>
            <person name="Sutton G."/>
            <person name="Sutton G.G."/>
            <person name="Tao W."/>
            <person name="Teichmann S."/>
            <person name="Tobari Y.N."/>
            <person name="Tomimura Y."/>
            <person name="Tsolas J.M."/>
            <person name="Valente V.L."/>
            <person name="Venter E."/>
            <person name="Venter J.C."/>
            <person name="Vicario S."/>
            <person name="Vieira F.G."/>
            <person name="Vilella A.J."/>
            <person name="Villasante A."/>
            <person name="Walenz B."/>
            <person name="Wang J."/>
            <person name="Wasserman M."/>
            <person name="Watts T."/>
            <person name="Wilson D."/>
            <person name="Wilson R.K."/>
            <person name="Wing R.A."/>
            <person name="Wolfner M.F."/>
            <person name="Wong A."/>
            <person name="Wong G.K."/>
            <person name="Wu C.I."/>
            <person name="Wu G."/>
            <person name="Yamamoto D."/>
            <person name="Yang H.P."/>
            <person name="Yang S.P."/>
            <person name="Yorke J.A."/>
            <person name="Yoshida K."/>
            <person name="Zdobnov E."/>
            <person name="Zhang P."/>
            <person name="Zhang Y."/>
            <person name="Zimin A.V."/>
            <person name="Baldwin J."/>
            <person name="Abdouelleil A."/>
            <person name="Abdulkadir J."/>
            <person name="Abebe A."/>
            <person name="Abera B."/>
            <person name="Abreu J."/>
            <person name="Acer S.C."/>
            <person name="Aftuck L."/>
            <person name="Alexander A."/>
            <person name="An P."/>
            <person name="Anderson E."/>
            <person name="Anderson S."/>
            <person name="Arachi H."/>
            <person name="Azer M."/>
            <person name="Bachantsang P."/>
            <person name="Barry A."/>
            <person name="Bayul T."/>
            <person name="Berlin A."/>
            <person name="Bessette D."/>
            <person name="Bloom T."/>
            <person name="Blye J."/>
            <person name="Boguslavskiy L."/>
            <person name="Bonnet C."/>
            <person name="Boukhgalter B."/>
            <person name="Bourzgui I."/>
            <person name="Brown A."/>
            <person name="Cahill P."/>
            <person name="Channer S."/>
            <person name="Cheshatsang Y."/>
            <person name="Chuda L."/>
            <person name="Citroen M."/>
            <person name="Collymore A."/>
            <person name="Cooke P."/>
            <person name="Costello M."/>
            <person name="D'Aco K."/>
            <person name="Daza R."/>
            <person name="De Haan G."/>
            <person name="DeGray S."/>
            <person name="DeMaso C."/>
            <person name="Dhargay N."/>
            <person name="Dooley K."/>
            <person name="Dooley E."/>
            <person name="Doricent M."/>
            <person name="Dorje P."/>
            <person name="Dorjee K."/>
            <person name="Dupes A."/>
            <person name="Elong R."/>
            <person name="Falk J."/>
            <person name="Farina A."/>
            <person name="Faro S."/>
            <person name="Ferguson D."/>
            <person name="Fisher S."/>
            <person name="Foley C.D."/>
            <person name="Franke A."/>
            <person name="Friedrich D."/>
            <person name="Gadbois L."/>
            <person name="Gearin G."/>
            <person name="Gearin C.R."/>
            <person name="Giannoukos G."/>
            <person name="Goode T."/>
            <person name="Graham J."/>
            <person name="Grandbois E."/>
            <person name="Grewal S."/>
            <person name="Gyaltsen K."/>
            <person name="Hafez N."/>
            <person name="Hagos B."/>
            <person name="Hall J."/>
            <person name="Henson C."/>
            <person name="Hollinger A."/>
            <person name="Honan T."/>
            <person name="Huard M.D."/>
            <person name="Hughes L."/>
            <person name="Hurhula B."/>
            <person name="Husby M.E."/>
            <person name="Kamat A."/>
            <person name="Kanga B."/>
            <person name="Kashin S."/>
            <person name="Khazanovich D."/>
            <person name="Kisner P."/>
            <person name="Lance K."/>
            <person name="Lara M."/>
            <person name="Lee W."/>
            <person name="Lennon N."/>
            <person name="Letendre F."/>
            <person name="LeVine R."/>
            <person name="Lipovsky A."/>
            <person name="Liu X."/>
            <person name="Liu J."/>
            <person name="Liu S."/>
            <person name="Lokyitsang T."/>
            <person name="Lokyitsang Y."/>
            <person name="Lubonja R."/>
            <person name="Lui A."/>
            <person name="MacDonald P."/>
            <person name="Magnisalis V."/>
            <person name="Maru K."/>
            <person name="Matthews C."/>
            <person name="McCusker W."/>
            <person name="McDonough S."/>
            <person name="Mehta T."/>
            <person name="Meldrim J."/>
            <person name="Meneus L."/>
            <person name="Mihai O."/>
            <person name="Mihalev A."/>
            <person name="Mihova T."/>
            <person name="Mittelman R."/>
            <person name="Mlenga V."/>
            <person name="Montmayeur A."/>
            <person name="Mulrain L."/>
            <person name="Navidi A."/>
            <person name="Naylor J."/>
            <person name="Negash T."/>
            <person name="Nguyen T."/>
            <person name="Nguyen N."/>
            <person name="Nicol R."/>
            <person name="Norbu C."/>
            <person name="Norbu N."/>
            <person name="Novod N."/>
            <person name="O'Neill B."/>
            <person name="Osman S."/>
            <person name="Markiewicz E."/>
            <person name="Oyono O.L."/>
            <person name="Patti C."/>
            <person name="Phunkhang P."/>
            <person name="Pierre F."/>
            <person name="Priest M."/>
            <person name="Raghuraman S."/>
            <person name="Rege F."/>
            <person name="Reyes R."/>
            <person name="Rise C."/>
            <person name="Rogov P."/>
            <person name="Ross K."/>
            <person name="Ryan E."/>
            <person name="Settipalli S."/>
            <person name="Shea T."/>
            <person name="Sherpa N."/>
            <person name="Shi L."/>
            <person name="Shih D."/>
            <person name="Sparrow T."/>
            <person name="Spaulding J."/>
            <person name="Stalker J."/>
            <person name="Stange-Thomann N."/>
            <person name="Stavropoulos S."/>
            <person name="Stone C."/>
            <person name="Strader C."/>
            <person name="Tesfaye S."/>
            <person name="Thomson T."/>
            <person name="Thoulutsang Y."/>
            <person name="Thoulutsang D."/>
            <person name="Topham K."/>
            <person name="Topping I."/>
            <person name="Tsamla T."/>
            <person name="Vassiliev H."/>
            <person name="Vo A."/>
            <person name="Wangchuk T."/>
            <person name="Wangdi T."/>
            <person name="Weiand M."/>
            <person name="Wilkinson J."/>
            <person name="Wilson A."/>
            <person name="Yadav S."/>
            <person name="Young G."/>
            <person name="Yu Q."/>
            <person name="Zembek L."/>
            <person name="Zhong D."/>
            <person name="Zimmer A."/>
            <person name="Zwirko Z."/>
            <person name="Jaffe D.B."/>
            <person name="Alvarez P."/>
            <person name="Brockman W."/>
            <person name="Butler J."/>
            <person name="Chin C."/>
            <person name="Gnerre S."/>
            <person name="Grabherr M."/>
            <person name="Kleber M."/>
            <person name="Mauceli E."/>
            <person name="MacCallum I."/>
        </authorList>
    </citation>
    <scope>NUCLEOTIDE SEQUENCE [LARGE SCALE GENOMIC DNA]</scope>
    <source>
        <strain evidence="4 5">TSC#14021-0224.01</strain>
    </source>
</reference>
<feature type="transmembrane region" description="Helical" evidence="1">
    <location>
        <begin position="1066"/>
        <end position="1087"/>
    </location>
</feature>
<dbReference type="PANTHER" id="PTHR47049:SF2">
    <property type="entry name" value="PIEZO-TYPE MECHANOSENSITIVE ION CHANNEL HOMOLOG"/>
    <property type="match status" value="1"/>
</dbReference>
<proteinExistence type="predicted"/>
<feature type="transmembrane region" description="Helical" evidence="1">
    <location>
        <begin position="361"/>
        <end position="383"/>
    </location>
</feature>
<protein>
    <submittedName>
        <fullName evidence="4">Uncharacterized protein</fullName>
    </submittedName>
</protein>
<organism evidence="4 5">
    <name type="scientific">Drosophila erecta</name>
    <name type="common">Fruit fly</name>
    <dbReference type="NCBI Taxonomy" id="7220"/>
    <lineage>
        <taxon>Eukaryota</taxon>
        <taxon>Metazoa</taxon>
        <taxon>Ecdysozoa</taxon>
        <taxon>Arthropoda</taxon>
        <taxon>Hexapoda</taxon>
        <taxon>Insecta</taxon>
        <taxon>Pterygota</taxon>
        <taxon>Neoptera</taxon>
        <taxon>Endopterygota</taxon>
        <taxon>Diptera</taxon>
        <taxon>Brachycera</taxon>
        <taxon>Muscomorpha</taxon>
        <taxon>Ephydroidea</taxon>
        <taxon>Drosophilidae</taxon>
        <taxon>Drosophila</taxon>
        <taxon>Sophophora</taxon>
    </lineage>
</organism>
<feature type="domain" description="Piezo TM1-24" evidence="3">
    <location>
        <begin position="25"/>
        <end position="347"/>
    </location>
</feature>
<dbReference type="Pfam" id="PF15917">
    <property type="entry name" value="Piezo_TM25-28"/>
    <property type="match status" value="1"/>
</dbReference>
<feature type="transmembrane region" description="Helical" evidence="1">
    <location>
        <begin position="784"/>
        <end position="803"/>
    </location>
</feature>
<feature type="transmembrane region" description="Helical" evidence="1">
    <location>
        <begin position="1126"/>
        <end position="1150"/>
    </location>
</feature>
<feature type="transmembrane region" description="Helical" evidence="1">
    <location>
        <begin position="172"/>
        <end position="195"/>
    </location>
</feature>
<feature type="transmembrane region" description="Helical" evidence="1">
    <location>
        <begin position="53"/>
        <end position="83"/>
    </location>
</feature>
<feature type="transmembrane region" description="Helical" evidence="1">
    <location>
        <begin position="570"/>
        <end position="591"/>
    </location>
</feature>